<protein>
    <submittedName>
        <fullName evidence="5">Protein kinase</fullName>
    </submittedName>
</protein>
<keyword evidence="1" id="KW-0067">ATP-binding</keyword>
<dbReference type="InterPro" id="IPR008266">
    <property type="entry name" value="Tyr_kinase_AS"/>
</dbReference>
<dbReference type="PROSITE" id="PS00107">
    <property type="entry name" value="PROTEIN_KINASE_ATP"/>
    <property type="match status" value="1"/>
</dbReference>
<gene>
    <name evidence="5" type="ORF">H8700_07050</name>
</gene>
<keyword evidence="1" id="KW-0547">Nucleotide-binding</keyword>
<reference evidence="5 6" key="1">
    <citation type="submission" date="2020-08" db="EMBL/GenBank/DDBJ databases">
        <title>Genome public.</title>
        <authorList>
            <person name="Liu C."/>
            <person name="Sun Q."/>
        </authorList>
    </citation>
    <scope>NUCLEOTIDE SEQUENCE [LARGE SCALE GENOMIC DNA]</scope>
    <source>
        <strain evidence="5 6">BX3</strain>
    </source>
</reference>
<dbReference type="PANTHER" id="PTHR44167:SF24">
    <property type="entry name" value="SERINE_THREONINE-PROTEIN KINASE CHK2"/>
    <property type="match status" value="1"/>
</dbReference>
<feature type="compositionally biased region" description="Low complexity" evidence="2">
    <location>
        <begin position="634"/>
        <end position="652"/>
    </location>
</feature>
<dbReference type="SUPFAM" id="SSF56112">
    <property type="entry name" value="Protein kinase-like (PK-like)"/>
    <property type="match status" value="1"/>
</dbReference>
<dbReference type="InterPro" id="IPR020635">
    <property type="entry name" value="Tyr_kinase_cat_dom"/>
</dbReference>
<dbReference type="SMART" id="SM00219">
    <property type="entry name" value="TyrKc"/>
    <property type="match status" value="1"/>
</dbReference>
<dbReference type="SMART" id="SM00740">
    <property type="entry name" value="PASTA"/>
    <property type="match status" value="2"/>
</dbReference>
<dbReference type="Pfam" id="PF03793">
    <property type="entry name" value="PASTA"/>
    <property type="match status" value="1"/>
</dbReference>
<name>A0ABR7MUH5_9FIRM</name>
<dbReference type="EMBL" id="JACRSW010000027">
    <property type="protein sequence ID" value="MBC8557461.1"/>
    <property type="molecule type" value="Genomic_DNA"/>
</dbReference>
<dbReference type="PROSITE" id="PS00109">
    <property type="entry name" value="PROTEIN_KINASE_TYR"/>
    <property type="match status" value="1"/>
</dbReference>
<evidence type="ECO:0000313" key="5">
    <source>
        <dbReference type="EMBL" id="MBC8557461.1"/>
    </source>
</evidence>
<dbReference type="PANTHER" id="PTHR44167">
    <property type="entry name" value="OVARIAN-SPECIFIC SERINE/THREONINE-PROTEIN KINASE LOK-RELATED"/>
    <property type="match status" value="1"/>
</dbReference>
<evidence type="ECO:0000259" key="4">
    <source>
        <dbReference type="PROSITE" id="PS51178"/>
    </source>
</evidence>
<dbReference type="Proteomes" id="UP000637513">
    <property type="component" value="Unassembled WGS sequence"/>
</dbReference>
<dbReference type="Pfam" id="PF00069">
    <property type="entry name" value="Pkinase"/>
    <property type="match status" value="1"/>
</dbReference>
<organism evidence="5 6">
    <name type="scientific">Jutongia hominis</name>
    <dbReference type="NCBI Taxonomy" id="2763664"/>
    <lineage>
        <taxon>Bacteria</taxon>
        <taxon>Bacillati</taxon>
        <taxon>Bacillota</taxon>
        <taxon>Clostridia</taxon>
        <taxon>Lachnospirales</taxon>
        <taxon>Lachnospiraceae</taxon>
        <taxon>Jutongia</taxon>
    </lineage>
</organism>
<dbReference type="PROSITE" id="PS51178">
    <property type="entry name" value="PASTA"/>
    <property type="match status" value="1"/>
</dbReference>
<dbReference type="RefSeq" id="WP_249304645.1">
    <property type="nucleotide sequence ID" value="NZ_JACRSW010000027.1"/>
</dbReference>
<dbReference type="GO" id="GO:0016301">
    <property type="term" value="F:kinase activity"/>
    <property type="evidence" value="ECO:0007669"/>
    <property type="project" value="UniProtKB-KW"/>
</dbReference>
<sequence length="687" mass="76546">MKLCYSCMQPIDDKENTTCPHCGEPLQLSCDTTKFLKPRTVLQNKFVVGKVLGAGGFGITYIGWNQVLQCRVAIKEYYPRMLSKRSQDGATVTLTDTTKQQRFRLGLHQFLEEAKSIANLQDVKGVIKIFNFFEENGTGYIVMEFLEGMDVKQILKETNNKAGYEWSRRVVLTVLHILRDIHKRGVLHRDIAPDNIFVTKEGVIKLIDFGAAKYVTQMANPHSDIVLKVGYAPIEQYSKKAKQGPYTDLYAVAALFYRLLTGQKPQAANERIANDQLKSLSELGVKIPQQAEFAIMMCLSIQPQFRLQSAQEFMEALDGADFEPVYEPEWILPDDMKESEKGIKALGKKIASLPVAAKAGIVVAVIALAGGSVALGMNLTQHKQIETGESKSANGMPDWVSFGTQIEKADQKAKNLGLKTAYNYEYHQDEPEDKIIRCQIDGQDSNEGQKVTKGTTLNFTVASSSKVSIIDYKNSDKAAIEQDLAVRFGDLYNKNKDKMIFEHYNKDVPKDICYDQTVQPGSVLALSNMDQFKLYLSWGKESDYVVKMPDLTGKAVAQAKKVLAKKNIKVKYKINQLFDDTAKIGTIVGDGQEPKKGTKVNTNMADKLNVNHVDTVILWVSKGPEATPTPEPTVEPTVAPTKKPAKTQAPTTDRSVSKKKSSSKKKAKKDSDSVRFETNENNTKSIY</sequence>
<dbReference type="Gene3D" id="3.30.10.20">
    <property type="match status" value="2"/>
</dbReference>
<evidence type="ECO:0000256" key="2">
    <source>
        <dbReference type="SAM" id="MobiDB-lite"/>
    </source>
</evidence>
<dbReference type="InterPro" id="IPR005543">
    <property type="entry name" value="PASTA_dom"/>
</dbReference>
<feature type="region of interest" description="Disordered" evidence="2">
    <location>
        <begin position="623"/>
        <end position="687"/>
    </location>
</feature>
<dbReference type="PROSITE" id="PS50011">
    <property type="entry name" value="PROTEIN_KINASE_DOM"/>
    <property type="match status" value="1"/>
</dbReference>
<feature type="compositionally biased region" description="Basic residues" evidence="2">
    <location>
        <begin position="657"/>
        <end position="668"/>
    </location>
</feature>
<dbReference type="CDD" id="cd06577">
    <property type="entry name" value="PASTA_pknB"/>
    <property type="match status" value="2"/>
</dbReference>
<keyword evidence="5" id="KW-0808">Transferase</keyword>
<comment type="caution">
    <text evidence="5">The sequence shown here is derived from an EMBL/GenBank/DDBJ whole genome shotgun (WGS) entry which is preliminary data.</text>
</comment>
<feature type="domain" description="PASTA" evidence="4">
    <location>
        <begin position="539"/>
        <end position="622"/>
    </location>
</feature>
<dbReference type="InterPro" id="IPR011009">
    <property type="entry name" value="Kinase-like_dom_sf"/>
</dbReference>
<feature type="compositionally biased region" description="Basic and acidic residues" evidence="2">
    <location>
        <begin position="669"/>
        <end position="678"/>
    </location>
</feature>
<proteinExistence type="predicted"/>
<feature type="binding site" evidence="1">
    <location>
        <position position="75"/>
    </location>
    <ligand>
        <name>ATP</name>
        <dbReference type="ChEBI" id="CHEBI:30616"/>
    </ligand>
</feature>
<keyword evidence="6" id="KW-1185">Reference proteome</keyword>
<dbReference type="Gene3D" id="3.30.200.20">
    <property type="entry name" value="Phosphorylase Kinase, domain 1"/>
    <property type="match status" value="1"/>
</dbReference>
<keyword evidence="5" id="KW-0418">Kinase</keyword>
<feature type="domain" description="Protein kinase" evidence="3">
    <location>
        <begin position="46"/>
        <end position="326"/>
    </location>
</feature>
<dbReference type="CDD" id="cd14014">
    <property type="entry name" value="STKc_PknB_like"/>
    <property type="match status" value="1"/>
</dbReference>
<accession>A0ABR7MUH5</accession>
<dbReference type="Gene3D" id="1.10.510.10">
    <property type="entry name" value="Transferase(Phosphotransferase) domain 1"/>
    <property type="match status" value="1"/>
</dbReference>
<evidence type="ECO:0000313" key="6">
    <source>
        <dbReference type="Proteomes" id="UP000637513"/>
    </source>
</evidence>
<evidence type="ECO:0000256" key="1">
    <source>
        <dbReference type="PROSITE-ProRule" id="PRU10141"/>
    </source>
</evidence>
<dbReference type="InterPro" id="IPR000719">
    <property type="entry name" value="Prot_kinase_dom"/>
</dbReference>
<dbReference type="InterPro" id="IPR017441">
    <property type="entry name" value="Protein_kinase_ATP_BS"/>
</dbReference>
<evidence type="ECO:0000259" key="3">
    <source>
        <dbReference type="PROSITE" id="PS50011"/>
    </source>
</evidence>